<evidence type="ECO:0000256" key="7">
    <source>
        <dbReference type="SAM" id="Phobius"/>
    </source>
</evidence>
<dbReference type="GO" id="GO:0010181">
    <property type="term" value="F:FMN binding"/>
    <property type="evidence" value="ECO:0007669"/>
    <property type="project" value="TreeGrafter"/>
</dbReference>
<evidence type="ECO:0000313" key="10">
    <source>
        <dbReference type="Proteomes" id="UP000282028"/>
    </source>
</evidence>
<protein>
    <recommendedName>
        <fullName evidence="8">Ferric oxidoreductase domain-containing protein</fullName>
    </recommendedName>
</protein>
<keyword evidence="6 7" id="KW-0472">Membrane</keyword>
<accession>A0A3M8C5B8</accession>
<dbReference type="Pfam" id="PF01794">
    <property type="entry name" value="Ferric_reduct"/>
    <property type="match status" value="1"/>
</dbReference>
<dbReference type="InterPro" id="IPR013130">
    <property type="entry name" value="Fe3_Rdtase_TM_dom"/>
</dbReference>
<dbReference type="RefSeq" id="WP_122910067.1">
    <property type="nucleotide sequence ID" value="NZ_CBCSBE010000043.1"/>
</dbReference>
<dbReference type="GO" id="GO:0016679">
    <property type="term" value="F:oxidoreductase activity, acting on diphenols and related substances as donors"/>
    <property type="evidence" value="ECO:0007669"/>
    <property type="project" value="TreeGrafter"/>
</dbReference>
<feature type="transmembrane region" description="Helical" evidence="7">
    <location>
        <begin position="138"/>
        <end position="160"/>
    </location>
</feature>
<dbReference type="OrthoDB" id="2474810at2"/>
<keyword evidence="10" id="KW-1185">Reference proteome</keyword>
<reference evidence="9 10" key="1">
    <citation type="submission" date="2018-10" db="EMBL/GenBank/DDBJ databases">
        <title>Phylogenomics of Brevibacillus.</title>
        <authorList>
            <person name="Dunlap C."/>
        </authorList>
    </citation>
    <scope>NUCLEOTIDE SEQUENCE [LARGE SCALE GENOMIC DNA]</scope>
    <source>
        <strain evidence="9 10">JCM 12215</strain>
    </source>
</reference>
<gene>
    <name evidence="9" type="ORF">EDM52_16455</name>
</gene>
<keyword evidence="5" id="KW-0408">Iron</keyword>
<evidence type="ECO:0000256" key="6">
    <source>
        <dbReference type="ARBA" id="ARBA00023136"/>
    </source>
</evidence>
<dbReference type="AlphaFoldDB" id="A0A3M8C5B8"/>
<evidence type="ECO:0000256" key="5">
    <source>
        <dbReference type="ARBA" id="ARBA00023004"/>
    </source>
</evidence>
<feature type="transmembrane region" description="Helical" evidence="7">
    <location>
        <begin position="39"/>
        <end position="58"/>
    </location>
</feature>
<dbReference type="InterPro" id="IPR022837">
    <property type="entry name" value="MsrQ-like"/>
</dbReference>
<dbReference type="GO" id="GO:0005886">
    <property type="term" value="C:plasma membrane"/>
    <property type="evidence" value="ECO:0007669"/>
    <property type="project" value="TreeGrafter"/>
</dbReference>
<keyword evidence="3 7" id="KW-0812">Transmembrane</keyword>
<dbReference type="Proteomes" id="UP000282028">
    <property type="component" value="Unassembled WGS sequence"/>
</dbReference>
<dbReference type="PANTHER" id="PTHR36964:SF1">
    <property type="entry name" value="PROTEIN-METHIONINE-SULFOXIDE REDUCTASE HEME-BINDING SUBUNIT MSRQ"/>
    <property type="match status" value="1"/>
</dbReference>
<dbReference type="PANTHER" id="PTHR36964">
    <property type="entry name" value="PROTEIN-METHIONINE-SULFOXIDE REDUCTASE HEME-BINDING SUBUNIT MSRQ"/>
    <property type="match status" value="1"/>
</dbReference>
<dbReference type="GO" id="GO:0020037">
    <property type="term" value="F:heme binding"/>
    <property type="evidence" value="ECO:0007669"/>
    <property type="project" value="TreeGrafter"/>
</dbReference>
<sequence length="234" mass="26544">MAQTLSFRLVTHMISLVFVALSIGWMWQDFLSFPPMEATSMILGYVSFVLIGLTLLIGPIKSLLPARIGSACLSIRRDVGIWAGLTALIHVVLVLILFSGEPRLMIIDQSLLEQSQHGWLRLFFVFYPHEAGWPDLRWSLIGVANYLGLIAFLMILALLLTSSDRAAKQLGGSTWKRLHLANPFLFLLVVVHGLTYIQFIKGEPHSLSDILLFAFAVWIVRTILFWRALWQRQR</sequence>
<evidence type="ECO:0000313" key="9">
    <source>
        <dbReference type="EMBL" id="RNB70868.1"/>
    </source>
</evidence>
<name>A0A3M8C5B8_9BACL</name>
<organism evidence="9 10">
    <name type="scientific">Brevibacillus invocatus</name>
    <dbReference type="NCBI Taxonomy" id="173959"/>
    <lineage>
        <taxon>Bacteria</taxon>
        <taxon>Bacillati</taxon>
        <taxon>Bacillota</taxon>
        <taxon>Bacilli</taxon>
        <taxon>Bacillales</taxon>
        <taxon>Paenibacillaceae</taxon>
        <taxon>Brevibacillus</taxon>
    </lineage>
</organism>
<comment type="subcellular location">
    <subcellularLocation>
        <location evidence="1">Membrane</location>
        <topology evidence="1">Multi-pass membrane protein</topology>
    </subcellularLocation>
</comment>
<dbReference type="EMBL" id="RHHR01000030">
    <property type="protein sequence ID" value="RNB70868.1"/>
    <property type="molecule type" value="Genomic_DNA"/>
</dbReference>
<feature type="transmembrane region" description="Helical" evidence="7">
    <location>
        <begin position="7"/>
        <end position="27"/>
    </location>
</feature>
<evidence type="ECO:0000256" key="2">
    <source>
        <dbReference type="ARBA" id="ARBA00022448"/>
    </source>
</evidence>
<proteinExistence type="predicted"/>
<feature type="domain" description="Ferric oxidoreductase" evidence="8">
    <location>
        <begin position="43"/>
        <end position="189"/>
    </location>
</feature>
<feature type="transmembrane region" description="Helical" evidence="7">
    <location>
        <begin position="211"/>
        <end position="230"/>
    </location>
</feature>
<comment type="caution">
    <text evidence="9">The sequence shown here is derived from an EMBL/GenBank/DDBJ whole genome shotgun (WGS) entry which is preliminary data.</text>
</comment>
<evidence type="ECO:0000256" key="1">
    <source>
        <dbReference type="ARBA" id="ARBA00004141"/>
    </source>
</evidence>
<keyword evidence="2" id="KW-0813">Transport</keyword>
<keyword evidence="4 7" id="KW-1133">Transmembrane helix</keyword>
<evidence type="ECO:0000256" key="4">
    <source>
        <dbReference type="ARBA" id="ARBA00022989"/>
    </source>
</evidence>
<feature type="transmembrane region" description="Helical" evidence="7">
    <location>
        <begin position="180"/>
        <end position="199"/>
    </location>
</feature>
<evidence type="ECO:0000259" key="8">
    <source>
        <dbReference type="Pfam" id="PF01794"/>
    </source>
</evidence>
<evidence type="ECO:0000256" key="3">
    <source>
        <dbReference type="ARBA" id="ARBA00022692"/>
    </source>
</evidence>
<feature type="transmembrane region" description="Helical" evidence="7">
    <location>
        <begin position="79"/>
        <end position="98"/>
    </location>
</feature>